<dbReference type="GO" id="GO:0050906">
    <property type="term" value="P:detection of stimulus involved in sensory perception"/>
    <property type="evidence" value="ECO:0007669"/>
    <property type="project" value="UniProtKB-ARBA"/>
</dbReference>
<dbReference type="GO" id="GO:0015276">
    <property type="term" value="F:ligand-gated monoatomic ion channel activity"/>
    <property type="evidence" value="ECO:0007669"/>
    <property type="project" value="InterPro"/>
</dbReference>
<sequence>VVFRHPAAGASFTAFARPFAWTTWLVTFLFVLIGSGSLNLIRRCGSEDEPPNEPQYSSSFLQVAGVMCLQGSYISSINISTRILSVFLQVMALLVFTYYGAEILGYLLSPTPRTITSVEKLLDSHMDLWAENVSFHRSHFKGSVSAKATEYYNLAIKKSSPEQDRFIDRMAGLRLVQHGGAALYGVTWNLYENIPLTYSSSEICSLHFMELLNIKTAVAVQKKSPYREMYNRAIQRVIESGLNDLEFRRWNAPKPQCLGTESNSAVKLEATFIALMIYSTGFVSSMIFFIIEIGRSRKKNKRVRRFHL</sequence>
<organism evidence="11">
    <name type="scientific">Lygus hesperus</name>
    <name type="common">Western plant bug</name>
    <dbReference type="NCBI Taxonomy" id="30085"/>
    <lineage>
        <taxon>Eukaryota</taxon>
        <taxon>Metazoa</taxon>
        <taxon>Ecdysozoa</taxon>
        <taxon>Arthropoda</taxon>
        <taxon>Hexapoda</taxon>
        <taxon>Insecta</taxon>
        <taxon>Pterygota</taxon>
        <taxon>Neoptera</taxon>
        <taxon>Paraneoptera</taxon>
        <taxon>Hemiptera</taxon>
        <taxon>Heteroptera</taxon>
        <taxon>Panheteroptera</taxon>
        <taxon>Cimicomorpha</taxon>
        <taxon>Miridae</taxon>
        <taxon>Mirini</taxon>
        <taxon>Lygus</taxon>
    </lineage>
</organism>
<evidence type="ECO:0000256" key="8">
    <source>
        <dbReference type="ARBA" id="ARBA00023180"/>
    </source>
</evidence>
<keyword evidence="5 9" id="KW-1133">Transmembrane helix</keyword>
<reference evidence="11" key="2">
    <citation type="submission" date="2014-07" db="EMBL/GenBank/DDBJ databases">
        <authorList>
            <person name="Hull J."/>
        </authorList>
    </citation>
    <scope>NUCLEOTIDE SEQUENCE</scope>
</reference>
<evidence type="ECO:0000256" key="5">
    <source>
        <dbReference type="ARBA" id="ARBA00022989"/>
    </source>
</evidence>
<feature type="transmembrane region" description="Helical" evidence="9">
    <location>
        <begin position="272"/>
        <end position="294"/>
    </location>
</feature>
<dbReference type="PANTHER" id="PTHR42643:SF30">
    <property type="entry name" value="IONOTROPIC RECEPTOR 40A-RELATED"/>
    <property type="match status" value="1"/>
</dbReference>
<dbReference type="PANTHER" id="PTHR42643">
    <property type="entry name" value="IONOTROPIC RECEPTOR 20A-RELATED"/>
    <property type="match status" value="1"/>
</dbReference>
<dbReference type="Gene3D" id="1.10.287.70">
    <property type="match status" value="1"/>
</dbReference>
<evidence type="ECO:0000259" key="10">
    <source>
        <dbReference type="Pfam" id="PF00060"/>
    </source>
</evidence>
<proteinExistence type="inferred from homology"/>
<gene>
    <name evidence="11" type="primary">Grid2_2</name>
    <name evidence="11" type="ORF">CM83_101631</name>
</gene>
<protein>
    <submittedName>
        <fullName evidence="11">Glutamate receptor delta-2 subunit</fullName>
    </submittedName>
</protein>
<keyword evidence="6 9" id="KW-0472">Membrane</keyword>
<evidence type="ECO:0000256" key="2">
    <source>
        <dbReference type="ARBA" id="ARBA00008685"/>
    </source>
</evidence>
<feature type="transmembrane region" description="Helical" evidence="9">
    <location>
        <begin position="83"/>
        <end position="101"/>
    </location>
</feature>
<evidence type="ECO:0000256" key="3">
    <source>
        <dbReference type="ARBA" id="ARBA00022475"/>
    </source>
</evidence>
<comment type="subcellular location">
    <subcellularLocation>
        <location evidence="1">Cell membrane</location>
        <topology evidence="1">Multi-pass membrane protein</topology>
    </subcellularLocation>
</comment>
<feature type="non-terminal residue" evidence="11">
    <location>
        <position position="1"/>
    </location>
</feature>
<keyword evidence="7 11" id="KW-0675">Receptor</keyword>
<dbReference type="EMBL" id="GBHO01003872">
    <property type="protein sequence ID" value="JAG39732.1"/>
    <property type="molecule type" value="Transcribed_RNA"/>
</dbReference>
<evidence type="ECO:0000256" key="6">
    <source>
        <dbReference type="ARBA" id="ARBA00023136"/>
    </source>
</evidence>
<evidence type="ECO:0000256" key="1">
    <source>
        <dbReference type="ARBA" id="ARBA00004651"/>
    </source>
</evidence>
<evidence type="ECO:0000256" key="9">
    <source>
        <dbReference type="SAM" id="Phobius"/>
    </source>
</evidence>
<accession>A0A0A9Z3A5</accession>
<dbReference type="AlphaFoldDB" id="A0A0A9Z3A5"/>
<keyword evidence="4 9" id="KW-0812">Transmembrane</keyword>
<dbReference type="InterPro" id="IPR052192">
    <property type="entry name" value="Insect_Ionotropic_Sensory_Rcpt"/>
</dbReference>
<keyword evidence="8" id="KW-0325">Glycoprotein</keyword>
<comment type="similarity">
    <text evidence="2">Belongs to the glutamate-gated ion channel (TC 1.A.10.1) family.</text>
</comment>
<feature type="transmembrane region" description="Helical" evidence="9">
    <location>
        <begin position="21"/>
        <end position="41"/>
    </location>
</feature>
<evidence type="ECO:0000256" key="4">
    <source>
        <dbReference type="ARBA" id="ARBA00022692"/>
    </source>
</evidence>
<evidence type="ECO:0000313" key="11">
    <source>
        <dbReference type="EMBL" id="JAG39732.1"/>
    </source>
</evidence>
<reference evidence="11" key="1">
    <citation type="journal article" date="2014" name="PLoS ONE">
        <title>Transcriptome-Based Identification of ABC Transporters in the Western Tarnished Plant Bug Lygus hesperus.</title>
        <authorList>
            <person name="Hull J.J."/>
            <person name="Chaney K."/>
            <person name="Geib S.M."/>
            <person name="Fabrick J.A."/>
            <person name="Brent C.S."/>
            <person name="Walsh D."/>
            <person name="Lavine L.C."/>
        </authorList>
    </citation>
    <scope>NUCLEOTIDE SEQUENCE</scope>
</reference>
<dbReference type="Pfam" id="PF00060">
    <property type="entry name" value="Lig_chan"/>
    <property type="match status" value="1"/>
</dbReference>
<feature type="domain" description="Ionotropic glutamate receptor C-terminal" evidence="10">
    <location>
        <begin position="21"/>
        <end position="266"/>
    </location>
</feature>
<dbReference type="InterPro" id="IPR001320">
    <property type="entry name" value="Iontro_rcpt_C"/>
</dbReference>
<dbReference type="GO" id="GO:0005886">
    <property type="term" value="C:plasma membrane"/>
    <property type="evidence" value="ECO:0007669"/>
    <property type="project" value="UniProtKB-SubCell"/>
</dbReference>
<evidence type="ECO:0000256" key="7">
    <source>
        <dbReference type="ARBA" id="ARBA00023170"/>
    </source>
</evidence>
<dbReference type="SUPFAM" id="SSF53850">
    <property type="entry name" value="Periplasmic binding protein-like II"/>
    <property type="match status" value="1"/>
</dbReference>
<keyword evidence="3" id="KW-1003">Cell membrane</keyword>
<name>A0A0A9Z3A5_LYGHE</name>